<dbReference type="EMBL" id="JXKQ01000003">
    <property type="protein sequence ID" value="OJG46285.1"/>
    <property type="molecule type" value="Genomic_DNA"/>
</dbReference>
<comment type="caution">
    <text evidence="1">The sequence shown here is derived from an EMBL/GenBank/DDBJ whole genome shotgun (WGS) entry which is preliminary data.</text>
</comment>
<protein>
    <submittedName>
        <fullName evidence="1">Uncharacterized protein</fullName>
    </submittedName>
</protein>
<organism evidence="1 2">
    <name type="scientific">Enterococcus hermanniensis</name>
    <dbReference type="NCBI Taxonomy" id="249189"/>
    <lineage>
        <taxon>Bacteria</taxon>
        <taxon>Bacillati</taxon>
        <taxon>Bacillota</taxon>
        <taxon>Bacilli</taxon>
        <taxon>Lactobacillales</taxon>
        <taxon>Enterococcaceae</taxon>
        <taxon>Enterococcus</taxon>
    </lineage>
</organism>
<dbReference type="AlphaFoldDB" id="A0A1L8TPM7"/>
<evidence type="ECO:0000313" key="2">
    <source>
        <dbReference type="Proteomes" id="UP000182077"/>
    </source>
</evidence>
<name>A0A1L8TPM7_9ENTE</name>
<proteinExistence type="predicted"/>
<gene>
    <name evidence="1" type="ORF">RV04_GL001451</name>
</gene>
<sequence length="58" mass="6758">MKGVKPMKFEKNSIQYRVTLDTEHNQFIVYDLANTEFYAQGSTIEQAVAELERMEINS</sequence>
<accession>A0A1L8TPM7</accession>
<dbReference type="STRING" id="249189.RV04_GL001451"/>
<dbReference type="Proteomes" id="UP000182077">
    <property type="component" value="Unassembled WGS sequence"/>
</dbReference>
<evidence type="ECO:0000313" key="1">
    <source>
        <dbReference type="EMBL" id="OJG46285.1"/>
    </source>
</evidence>
<reference evidence="1 2" key="1">
    <citation type="submission" date="2014-12" db="EMBL/GenBank/DDBJ databases">
        <title>Draft genome sequences of 29 type strains of Enterococci.</title>
        <authorList>
            <person name="Zhong Z."/>
            <person name="Sun Z."/>
            <person name="Liu W."/>
            <person name="Zhang W."/>
            <person name="Zhang H."/>
        </authorList>
    </citation>
    <scope>NUCLEOTIDE SEQUENCE [LARGE SCALE GENOMIC DNA]</scope>
    <source>
        <strain evidence="1 2">DSM 17122</strain>
    </source>
</reference>
<keyword evidence="2" id="KW-1185">Reference proteome</keyword>